<gene>
    <name evidence="14" type="primary">Spata13</name>
</gene>
<proteinExistence type="predicted"/>
<dbReference type="PROSITE" id="PS50010">
    <property type="entry name" value="DH_2"/>
    <property type="match status" value="1"/>
</dbReference>
<feature type="domain" description="SH3" evidence="11">
    <location>
        <begin position="736"/>
        <end position="795"/>
    </location>
</feature>
<feature type="region of interest" description="Disordered" evidence="10">
    <location>
        <begin position="240"/>
        <end position="282"/>
    </location>
</feature>
<accession>A0A8C8TZ08</accession>
<evidence type="ECO:0000259" key="11">
    <source>
        <dbReference type="PROSITE" id="PS50002"/>
    </source>
</evidence>
<dbReference type="RefSeq" id="XP_042140906.1">
    <property type="nucleotide sequence ID" value="XM_042284972.1"/>
</dbReference>
<dbReference type="GO" id="GO:0005085">
    <property type="term" value="F:guanyl-nucleotide exchange factor activity"/>
    <property type="evidence" value="ECO:0007669"/>
    <property type="project" value="UniProtKB-KW"/>
</dbReference>
<evidence type="ECO:0000313" key="15">
    <source>
        <dbReference type="Proteomes" id="UP000694547"/>
    </source>
</evidence>
<dbReference type="Gene3D" id="2.30.30.40">
    <property type="entry name" value="SH3 Domains"/>
    <property type="match status" value="1"/>
</dbReference>
<keyword evidence="15" id="KW-1185">Reference proteome</keyword>
<dbReference type="GO" id="GO:0030175">
    <property type="term" value="C:filopodium"/>
    <property type="evidence" value="ECO:0007669"/>
    <property type="project" value="Ensembl"/>
</dbReference>
<reference evidence="14" key="3">
    <citation type="submission" date="2025-09" db="UniProtKB">
        <authorList>
            <consortium name="Ensembl"/>
        </authorList>
    </citation>
    <scope>IDENTIFICATION</scope>
</reference>
<dbReference type="CTD" id="221178"/>
<dbReference type="InterPro" id="IPR036028">
    <property type="entry name" value="SH3-like_dom_sf"/>
</dbReference>
<dbReference type="SMART" id="SM00325">
    <property type="entry name" value="RhoGEF"/>
    <property type="match status" value="1"/>
</dbReference>
<dbReference type="InterPro" id="IPR000219">
    <property type="entry name" value="DH_dom"/>
</dbReference>
<feature type="region of interest" description="Disordered" evidence="10">
    <location>
        <begin position="1"/>
        <end position="74"/>
    </location>
</feature>
<dbReference type="Pfam" id="PF22697">
    <property type="entry name" value="SOS1_NGEF_PH"/>
    <property type="match status" value="1"/>
</dbReference>
<dbReference type="CDD" id="cd01224">
    <property type="entry name" value="PH_Collybistin_ASEF"/>
    <property type="match status" value="1"/>
</dbReference>
<dbReference type="GO" id="GO:0046847">
    <property type="term" value="P:filopodium assembly"/>
    <property type="evidence" value="ECO:0007669"/>
    <property type="project" value="Ensembl"/>
</dbReference>
<dbReference type="GO" id="GO:0030032">
    <property type="term" value="P:lamellipodium assembly"/>
    <property type="evidence" value="ECO:0007669"/>
    <property type="project" value="Ensembl"/>
</dbReference>
<evidence type="ECO:0000256" key="8">
    <source>
        <dbReference type="ARBA" id="ARBA00023273"/>
    </source>
</evidence>
<dbReference type="InterPro" id="IPR001452">
    <property type="entry name" value="SH3_domain"/>
</dbReference>
<dbReference type="Pfam" id="PF00621">
    <property type="entry name" value="RhoGEF"/>
    <property type="match status" value="1"/>
</dbReference>
<evidence type="ECO:0000259" key="12">
    <source>
        <dbReference type="PROSITE" id="PS50003"/>
    </source>
</evidence>
<dbReference type="GO" id="GO:0035556">
    <property type="term" value="P:intracellular signal transduction"/>
    <property type="evidence" value="ECO:0007669"/>
    <property type="project" value="InterPro"/>
</dbReference>
<dbReference type="RefSeq" id="XP_042140904.1">
    <property type="nucleotide sequence ID" value="XM_042284970.1"/>
</dbReference>
<dbReference type="RefSeq" id="XP_042140905.1">
    <property type="nucleotide sequence ID" value="XM_042284971.1"/>
</dbReference>
<dbReference type="InterPro" id="IPR001849">
    <property type="entry name" value="PH_domain"/>
</dbReference>
<dbReference type="SUPFAM" id="SSF48065">
    <property type="entry name" value="DBL homology domain (DH-domain)"/>
    <property type="match status" value="1"/>
</dbReference>
<reference evidence="14" key="2">
    <citation type="submission" date="2025-08" db="UniProtKB">
        <authorList>
            <consortium name="Ensembl"/>
        </authorList>
    </citation>
    <scope>IDENTIFICATION</scope>
</reference>
<feature type="compositionally biased region" description="Low complexity" evidence="10">
    <location>
        <begin position="309"/>
        <end position="321"/>
    </location>
</feature>
<dbReference type="SUPFAM" id="SSF50729">
    <property type="entry name" value="PH domain-like"/>
    <property type="match status" value="1"/>
</dbReference>
<name>A0A8C8TZ08_PERMB</name>
<feature type="compositionally biased region" description="Basic and acidic residues" evidence="10">
    <location>
        <begin position="804"/>
        <end position="817"/>
    </location>
</feature>
<evidence type="ECO:0000256" key="6">
    <source>
        <dbReference type="ARBA" id="ARBA00022658"/>
    </source>
</evidence>
<feature type="domain" description="DH" evidence="13">
    <location>
        <begin position="829"/>
        <end position="1013"/>
    </location>
</feature>
<dbReference type="Gene3D" id="1.20.900.10">
    <property type="entry name" value="Dbl homology (DH) domain"/>
    <property type="match status" value="1"/>
</dbReference>
<keyword evidence="3 9" id="KW-0728">SH3 domain</keyword>
<dbReference type="FunFam" id="2.30.29.30:FF:000015">
    <property type="entry name" value="Rho guanine nucleotide exchange factor 9"/>
    <property type="match status" value="1"/>
</dbReference>
<evidence type="ECO:0000256" key="1">
    <source>
        <dbReference type="ARBA" id="ARBA00004496"/>
    </source>
</evidence>
<dbReference type="Gene3D" id="2.30.29.30">
    <property type="entry name" value="Pleckstrin-homology domain (PH domain)/Phosphotyrosine-binding domain (PTB)"/>
    <property type="match status" value="1"/>
</dbReference>
<dbReference type="PANTHER" id="PTHR47544">
    <property type="entry name" value="RHO GUANINE NUCLEOTIDE EXCHANGE FACTOR 4"/>
    <property type="match status" value="1"/>
</dbReference>
<dbReference type="RefSeq" id="XP_015860408.2">
    <property type="nucleotide sequence ID" value="XM_016004922.2"/>
</dbReference>
<keyword evidence="5" id="KW-0963">Cytoplasm</keyword>
<dbReference type="GO" id="GO:0005829">
    <property type="term" value="C:cytosol"/>
    <property type="evidence" value="ECO:0007669"/>
    <property type="project" value="Ensembl"/>
</dbReference>
<keyword evidence="7" id="KW-0472">Membrane</keyword>
<dbReference type="FunFam" id="1.20.900.10:FF:000002">
    <property type="entry name" value="Rho guanine nucleotide exchange factor 9"/>
    <property type="match status" value="1"/>
</dbReference>
<dbReference type="SUPFAM" id="SSF50044">
    <property type="entry name" value="SH3-domain"/>
    <property type="match status" value="1"/>
</dbReference>
<dbReference type="GO" id="GO:0030334">
    <property type="term" value="P:regulation of cell migration"/>
    <property type="evidence" value="ECO:0007669"/>
    <property type="project" value="Ensembl"/>
</dbReference>
<feature type="compositionally biased region" description="Polar residues" evidence="10">
    <location>
        <begin position="20"/>
        <end position="33"/>
    </location>
</feature>
<keyword evidence="8" id="KW-0966">Cell projection</keyword>
<dbReference type="Ensembl" id="ENSPEMT00000027492.2">
    <property type="protein sequence ID" value="ENSPEMP00000023122.2"/>
    <property type="gene ID" value="ENSPEMG00000020262.2"/>
</dbReference>
<protein>
    <submittedName>
        <fullName evidence="14">Spermatogenesis associated 13</fullName>
    </submittedName>
</protein>
<dbReference type="Proteomes" id="UP000694547">
    <property type="component" value="Chromosome 9"/>
</dbReference>
<dbReference type="GO" id="GO:0016477">
    <property type="term" value="P:cell migration"/>
    <property type="evidence" value="ECO:0007669"/>
    <property type="project" value="Ensembl"/>
</dbReference>
<feature type="compositionally biased region" description="Low complexity" evidence="10">
    <location>
        <begin position="447"/>
        <end position="466"/>
    </location>
</feature>
<dbReference type="RefSeq" id="XP_015860409.2">
    <property type="nucleotide sequence ID" value="XM_016004923.2"/>
</dbReference>
<keyword evidence="4" id="KW-1003">Cell membrane</keyword>
<comment type="subcellular location">
    <subcellularLocation>
        <location evidence="2">Cell projection</location>
        <location evidence="2">Ruffle membrane</location>
    </subcellularLocation>
    <subcellularLocation>
        <location evidence="1">Cytoplasm</location>
    </subcellularLocation>
</comment>
<dbReference type="OrthoDB" id="660555at2759"/>
<feature type="compositionally biased region" description="Gly residues" evidence="10">
    <location>
        <begin position="1"/>
        <end position="10"/>
    </location>
</feature>
<feature type="region of interest" description="Disordered" evidence="10">
    <location>
        <begin position="149"/>
        <end position="178"/>
    </location>
</feature>
<dbReference type="SMART" id="SM00326">
    <property type="entry name" value="SH3"/>
    <property type="match status" value="1"/>
</dbReference>
<feature type="region of interest" description="Disordered" evidence="10">
    <location>
        <begin position="678"/>
        <end position="700"/>
    </location>
</feature>
<dbReference type="AlphaFoldDB" id="A0A8C8TZ08"/>
<evidence type="ECO:0000259" key="13">
    <source>
        <dbReference type="PROSITE" id="PS50010"/>
    </source>
</evidence>
<dbReference type="FunFam" id="2.30.30.40:FF:000077">
    <property type="entry name" value="spermatogenesis-associated protein 13 isoform X2"/>
    <property type="match status" value="1"/>
</dbReference>
<dbReference type="GO" id="GO:0005654">
    <property type="term" value="C:nucleoplasm"/>
    <property type="evidence" value="ECO:0007669"/>
    <property type="project" value="Ensembl"/>
</dbReference>
<evidence type="ECO:0000256" key="10">
    <source>
        <dbReference type="SAM" id="MobiDB-lite"/>
    </source>
</evidence>
<evidence type="ECO:0000256" key="5">
    <source>
        <dbReference type="ARBA" id="ARBA00022490"/>
    </source>
</evidence>
<dbReference type="GO" id="GO:0030027">
    <property type="term" value="C:lamellipodium"/>
    <property type="evidence" value="ECO:0007669"/>
    <property type="project" value="Ensembl"/>
</dbReference>
<dbReference type="InterPro" id="IPR055251">
    <property type="entry name" value="SOS1_NGEF_PH"/>
</dbReference>
<sequence length="1241" mass="137352">MTTAQGGHGQGATATSSASNLKAPNMVTSSACQNGGCKGSPSGEPEAAETRLSPSKLVRLFSGSRKRMSTHSERPRSVVLVGNSSTWNALASFRKMGSFKRLKSSVLQGIQNREGADVSKEEPAGDSGRAAPNGTIAILGKGLGRCPSLGPTGDGAGSDCSDPEDTEDAFQRSTHRSRSIRRAYGLGRISLLDLGRQPAPEPALCEIHVSDPEPSGAVPLPRRSKSIDSLSVLKNSFKRKSASNLTELSGDRQIPPRTLSSSSTDSEKPGGSQRRTRRWRSPIRAKDFDRVLRLVSNVKDAAWKREAPRSAAPSPDSDPGDVNPPLGPRSKLHDDYSRRTSSSVEPDARRGGPLSTPCVPPPCTATPSAAQEPHLDVDTAVFPLETKSAQPLGNDEPRAGSPSPSLTDPEGLGQASNEAAAGSRLPLDPLQLATPLRPTTPKPQSPQSPGSTKCPSSLSVMSLSSAESEERTEDAAHRQLGPTSLQDAVRTAAGDEGGESQDGSFPVANPEERKEEVANGDDWPQGSAQEEEQTEVPRISRRRWGSGRRTRPRPQSDYGQLASRSLSIPEDAIAADPPDDDHVDRMHPSRVTTTSQDPRAPSGCSRGARKRRPISVIGGVSFYGNTQAADVENLLVQPAARPPVPAHQVPPYKAVSARLRPFTFSQSTPIGLDRVGRRRQMKASNVSSDGGAESSALVDDNGSEEDFSYEELCQANPRYLQPGGEQLAINELISDGSVVCAEALWDHVTMDDQELGFKAGDVIQVLEASNKDWWWGRNEDKEAWFPASFVRLRVNQEELPESCRSSHGEEQDEDTSKARHKHPESQQQMRTNVIQEIMNTERVYIKHLKDICEGYIRQCRKHTGMFTVAQLATIFGNIEDIYKFQRKFLKDLEKQYNKEEPHLSEIGSCFLQHQEGFAIYSEYCNNHPGACVELSNLMKQSRYRHFFEACRLLQQMIDIALDGFLLTPVQKICKYPLQLAELLKYTTQEHSDYNNIKAAYEAMKNVACLINERKRKLESIDKIARWQVSIVGWEGLDILDRSSELIHSGELTKITRQGKSQQRIFFLFDHQLVSCKKDMLRRDMLYYKGRMDMDEVELVDVEDGRDKDWNLSMRNAFKLVSKTTDEVHLFCARKQEDKARWLQACADERQRVQEDQQMGMEIPENQKKLAMLNAQKAGHGKSKGYSSCPVAPPHQNLPPLHQRHITVPTSIPQQQVFALAEPKRKPSLFWHTFHKLTPFRK</sequence>
<feature type="region of interest" description="Disordered" evidence="10">
    <location>
        <begin position="113"/>
        <end position="133"/>
    </location>
</feature>
<evidence type="ECO:0000256" key="2">
    <source>
        <dbReference type="ARBA" id="ARBA00004632"/>
    </source>
</evidence>
<evidence type="ECO:0000256" key="3">
    <source>
        <dbReference type="ARBA" id="ARBA00022443"/>
    </source>
</evidence>
<dbReference type="Pfam" id="PF00018">
    <property type="entry name" value="SH3_1"/>
    <property type="match status" value="1"/>
</dbReference>
<feature type="region of interest" description="Disordered" evidence="10">
    <location>
        <begin position="800"/>
        <end position="829"/>
    </location>
</feature>
<feature type="domain" description="PH" evidence="12">
    <location>
        <begin position="1044"/>
        <end position="1150"/>
    </location>
</feature>
<keyword evidence="6" id="KW-0344">Guanine-nucleotide releasing factor</keyword>
<feature type="region of interest" description="Disordered" evidence="10">
    <location>
        <begin position="302"/>
        <end position="611"/>
    </location>
</feature>
<dbReference type="SMART" id="SM00233">
    <property type="entry name" value="PH"/>
    <property type="match status" value="1"/>
</dbReference>
<evidence type="ECO:0000256" key="4">
    <source>
        <dbReference type="ARBA" id="ARBA00022475"/>
    </source>
</evidence>
<dbReference type="PANTHER" id="PTHR47544:SF5">
    <property type="entry name" value="SPERMATOGENESIS-ASSOCIATED 13"/>
    <property type="match status" value="1"/>
</dbReference>
<organism evidence="14 15">
    <name type="scientific">Peromyscus maniculatus bairdii</name>
    <name type="common">Prairie deer mouse</name>
    <dbReference type="NCBI Taxonomy" id="230844"/>
    <lineage>
        <taxon>Eukaryota</taxon>
        <taxon>Metazoa</taxon>
        <taxon>Chordata</taxon>
        <taxon>Craniata</taxon>
        <taxon>Vertebrata</taxon>
        <taxon>Euteleostomi</taxon>
        <taxon>Mammalia</taxon>
        <taxon>Eutheria</taxon>
        <taxon>Euarchontoglires</taxon>
        <taxon>Glires</taxon>
        <taxon>Rodentia</taxon>
        <taxon>Myomorpha</taxon>
        <taxon>Muroidea</taxon>
        <taxon>Cricetidae</taxon>
        <taxon>Neotominae</taxon>
        <taxon>Peromyscus</taxon>
    </lineage>
</organism>
<dbReference type="InterPro" id="IPR035899">
    <property type="entry name" value="DBL_dom_sf"/>
</dbReference>
<dbReference type="CDD" id="cd11973">
    <property type="entry name" value="SH3_ASEF"/>
    <property type="match status" value="1"/>
</dbReference>
<reference evidence="14 15" key="1">
    <citation type="submission" date="2018-10" db="EMBL/GenBank/DDBJ databases">
        <title>Improved assembly of the deer mouse Peromyscus maniculatus genome.</title>
        <authorList>
            <person name="Lassance J.-M."/>
            <person name="Hoekstra H.E."/>
        </authorList>
    </citation>
    <scope>NUCLEOTIDE SEQUENCE [LARGE SCALE GENOMIC DNA]</scope>
</reference>
<dbReference type="PROSITE" id="PS50003">
    <property type="entry name" value="PH_DOMAIN"/>
    <property type="match status" value="1"/>
</dbReference>
<evidence type="ECO:0000256" key="9">
    <source>
        <dbReference type="PROSITE-ProRule" id="PRU00192"/>
    </source>
</evidence>
<dbReference type="GO" id="GO:0032587">
    <property type="term" value="C:ruffle membrane"/>
    <property type="evidence" value="ECO:0007669"/>
    <property type="project" value="UniProtKB-SubCell"/>
</dbReference>
<dbReference type="PROSITE" id="PS50002">
    <property type="entry name" value="SH3"/>
    <property type="match status" value="1"/>
</dbReference>
<dbReference type="GeneTree" id="ENSGT00940000154103"/>
<feature type="compositionally biased region" description="Basic and acidic residues" evidence="10">
    <location>
        <begin position="114"/>
        <end position="123"/>
    </location>
</feature>
<dbReference type="CDD" id="cd00160">
    <property type="entry name" value="RhoGEF"/>
    <property type="match status" value="1"/>
</dbReference>
<feature type="compositionally biased region" description="Basic residues" evidence="10">
    <location>
        <begin position="539"/>
        <end position="552"/>
    </location>
</feature>
<dbReference type="InterPro" id="IPR001331">
    <property type="entry name" value="GDS_CDC24_CS"/>
</dbReference>
<dbReference type="InterPro" id="IPR011993">
    <property type="entry name" value="PH-like_dom_sf"/>
</dbReference>
<evidence type="ECO:0000313" key="14">
    <source>
        <dbReference type="Ensembl" id="ENSPEMP00000023122.2"/>
    </source>
</evidence>
<evidence type="ECO:0000256" key="7">
    <source>
        <dbReference type="ARBA" id="ARBA00023136"/>
    </source>
</evidence>
<dbReference type="PROSITE" id="PS00741">
    <property type="entry name" value="DH_1"/>
    <property type="match status" value="1"/>
</dbReference>